<proteinExistence type="predicted"/>
<reference evidence="2 3" key="1">
    <citation type="submission" date="2021-01" db="EMBL/GenBank/DDBJ databases">
        <title>Whole genome shotgun sequence of Plantactinospora mayteni NBRC 109088.</title>
        <authorList>
            <person name="Komaki H."/>
            <person name="Tamura T."/>
        </authorList>
    </citation>
    <scope>NUCLEOTIDE SEQUENCE [LARGE SCALE GENOMIC DNA]</scope>
    <source>
        <strain evidence="2 3">NBRC 109088</strain>
    </source>
</reference>
<comment type="caution">
    <text evidence="2">The sequence shown here is derived from an EMBL/GenBank/DDBJ whole genome shotgun (WGS) entry which is preliminary data.</text>
</comment>
<dbReference type="PANTHER" id="PTHR11695:SF294">
    <property type="entry name" value="RETICULON-4-INTERACTING PROTEIN 1, MITOCHONDRIAL"/>
    <property type="match status" value="1"/>
</dbReference>
<dbReference type="Gene3D" id="3.40.50.720">
    <property type="entry name" value="NAD(P)-binding Rossmann-like Domain"/>
    <property type="match status" value="1"/>
</dbReference>
<protein>
    <submittedName>
        <fullName evidence="2">NADPH:quinone oxidoreductase</fullName>
    </submittedName>
</protein>
<name>A0ABQ4EXY0_9ACTN</name>
<dbReference type="SUPFAM" id="SSF50129">
    <property type="entry name" value="GroES-like"/>
    <property type="match status" value="1"/>
</dbReference>
<dbReference type="EMBL" id="BONX01000045">
    <property type="protein sequence ID" value="GIG99510.1"/>
    <property type="molecule type" value="Genomic_DNA"/>
</dbReference>
<evidence type="ECO:0000313" key="2">
    <source>
        <dbReference type="EMBL" id="GIG99510.1"/>
    </source>
</evidence>
<dbReference type="InterPro" id="IPR036291">
    <property type="entry name" value="NAD(P)-bd_dom_sf"/>
</dbReference>
<dbReference type="PANTHER" id="PTHR11695">
    <property type="entry name" value="ALCOHOL DEHYDROGENASE RELATED"/>
    <property type="match status" value="1"/>
</dbReference>
<dbReference type="RefSeq" id="WP_203860880.1">
    <property type="nucleotide sequence ID" value="NZ_BAAAZQ010000014.1"/>
</dbReference>
<feature type="domain" description="Enoyl reductase (ER)" evidence="1">
    <location>
        <begin position="10"/>
        <end position="318"/>
    </location>
</feature>
<keyword evidence="3" id="KW-1185">Reference proteome</keyword>
<dbReference type="InterPro" id="IPR020843">
    <property type="entry name" value="ER"/>
</dbReference>
<dbReference type="InterPro" id="IPR050700">
    <property type="entry name" value="YIM1/Zinc_Alcohol_DH_Fams"/>
</dbReference>
<dbReference type="Gene3D" id="3.90.180.10">
    <property type="entry name" value="Medium-chain alcohol dehydrogenases, catalytic domain"/>
    <property type="match status" value="1"/>
</dbReference>
<evidence type="ECO:0000259" key="1">
    <source>
        <dbReference type="SMART" id="SM00829"/>
    </source>
</evidence>
<dbReference type="Proteomes" id="UP000621500">
    <property type="component" value="Unassembled WGS sequence"/>
</dbReference>
<dbReference type="Pfam" id="PF13602">
    <property type="entry name" value="ADH_zinc_N_2"/>
    <property type="match status" value="1"/>
</dbReference>
<dbReference type="SUPFAM" id="SSF51735">
    <property type="entry name" value="NAD(P)-binding Rossmann-fold domains"/>
    <property type="match status" value="1"/>
</dbReference>
<dbReference type="InterPro" id="IPR013154">
    <property type="entry name" value="ADH-like_N"/>
</dbReference>
<dbReference type="CDD" id="cd08267">
    <property type="entry name" value="MDR1"/>
    <property type="match status" value="1"/>
</dbReference>
<sequence length="324" mass="34668">MRAAVHRAYGPPDVVRVEEVPTPVPGAEDVLVRVHAATVSVTDGTARSGSPTFSRLFFGLRRPKWTVLGSEFAGVVEAVGSGVTRLRVGDEVVGITGPDFGAHAEYVRVHQDSALAPKPANLDFAEAVALVDGTALAFLRDRARLRPGQTILVNGASGSVGSAAVQLGRHFGARVTGVCSTPHLDLVRDLGADTVLDYTREDFTRAGQTYDVVFDVAGTSSFGRCRRVLNPTGRYLSPVPSPSLLLQMPCTAAFGRRKAIIAFTGLRKAAEKSRDLLLVRELAEAGTFRPVIADRYPLERITEAHRHLERGKYGNIVVTMTGAG</sequence>
<dbReference type="InterPro" id="IPR011032">
    <property type="entry name" value="GroES-like_sf"/>
</dbReference>
<dbReference type="Pfam" id="PF08240">
    <property type="entry name" value="ADH_N"/>
    <property type="match status" value="1"/>
</dbReference>
<evidence type="ECO:0000313" key="3">
    <source>
        <dbReference type="Proteomes" id="UP000621500"/>
    </source>
</evidence>
<gene>
    <name evidence="2" type="ORF">Pma05_60830</name>
</gene>
<organism evidence="2 3">
    <name type="scientific">Plantactinospora mayteni</name>
    <dbReference type="NCBI Taxonomy" id="566021"/>
    <lineage>
        <taxon>Bacteria</taxon>
        <taxon>Bacillati</taxon>
        <taxon>Actinomycetota</taxon>
        <taxon>Actinomycetes</taxon>
        <taxon>Micromonosporales</taxon>
        <taxon>Micromonosporaceae</taxon>
        <taxon>Plantactinospora</taxon>
    </lineage>
</organism>
<dbReference type="SMART" id="SM00829">
    <property type="entry name" value="PKS_ER"/>
    <property type="match status" value="1"/>
</dbReference>
<accession>A0ABQ4EXY0</accession>